<feature type="compositionally biased region" description="Basic and acidic residues" evidence="7">
    <location>
        <begin position="480"/>
        <end position="499"/>
    </location>
</feature>
<organism evidence="9 10">
    <name type="scientific">Nitratidesulfovibrio oxamicus</name>
    <dbReference type="NCBI Taxonomy" id="32016"/>
    <lineage>
        <taxon>Bacteria</taxon>
        <taxon>Pseudomonadati</taxon>
        <taxon>Thermodesulfobacteriota</taxon>
        <taxon>Desulfovibrionia</taxon>
        <taxon>Desulfovibrionales</taxon>
        <taxon>Desulfovibrionaceae</taxon>
        <taxon>Nitratidesulfovibrio</taxon>
    </lineage>
</organism>
<dbReference type="PANTHER" id="PTHR30352">
    <property type="entry name" value="PYRUVATE FORMATE-LYASE-ACTIVATING ENZYME"/>
    <property type="match status" value="1"/>
</dbReference>
<dbReference type="SFLD" id="SFLDS00029">
    <property type="entry name" value="Radical_SAM"/>
    <property type="match status" value="1"/>
</dbReference>
<keyword evidence="6" id="KW-0411">Iron-sulfur</keyword>
<comment type="cofactor">
    <cofactor evidence="1">
        <name>[4Fe-4S] cluster</name>
        <dbReference type="ChEBI" id="CHEBI:49883"/>
    </cofactor>
</comment>
<evidence type="ECO:0000259" key="8">
    <source>
        <dbReference type="PROSITE" id="PS51918"/>
    </source>
</evidence>
<name>A0ABS0J7X6_9BACT</name>
<feature type="region of interest" description="Disordered" evidence="7">
    <location>
        <begin position="450"/>
        <end position="511"/>
    </location>
</feature>
<protein>
    <submittedName>
        <fullName evidence="9">Radical SAM protein</fullName>
    </submittedName>
</protein>
<feature type="compositionally biased region" description="Acidic residues" evidence="7">
    <location>
        <begin position="500"/>
        <end position="511"/>
    </location>
</feature>
<reference evidence="9 10" key="1">
    <citation type="submission" date="2019-08" db="EMBL/GenBank/DDBJ databases">
        <authorList>
            <person name="Luo N."/>
        </authorList>
    </citation>
    <scope>NUCLEOTIDE SEQUENCE [LARGE SCALE GENOMIC DNA]</scope>
    <source>
        <strain evidence="9 10">NCIMB 9442</strain>
    </source>
</reference>
<dbReference type="InterPro" id="IPR007197">
    <property type="entry name" value="rSAM"/>
</dbReference>
<dbReference type="InterPro" id="IPR058240">
    <property type="entry name" value="rSAM_sf"/>
</dbReference>
<evidence type="ECO:0000256" key="4">
    <source>
        <dbReference type="ARBA" id="ARBA00022723"/>
    </source>
</evidence>
<dbReference type="PANTHER" id="PTHR30352:SF5">
    <property type="entry name" value="PYRUVATE FORMATE-LYASE 1-ACTIVATING ENZYME"/>
    <property type="match status" value="1"/>
</dbReference>
<dbReference type="Proteomes" id="UP001194469">
    <property type="component" value="Unassembled WGS sequence"/>
</dbReference>
<dbReference type="SUPFAM" id="SSF102114">
    <property type="entry name" value="Radical SAM enzymes"/>
    <property type="match status" value="1"/>
</dbReference>
<dbReference type="Pfam" id="PF04055">
    <property type="entry name" value="Radical_SAM"/>
    <property type="match status" value="1"/>
</dbReference>
<keyword evidence="5" id="KW-0408">Iron</keyword>
<proteinExistence type="predicted"/>
<evidence type="ECO:0000256" key="1">
    <source>
        <dbReference type="ARBA" id="ARBA00001966"/>
    </source>
</evidence>
<evidence type="ECO:0000313" key="9">
    <source>
        <dbReference type="EMBL" id="MBG3878561.1"/>
    </source>
</evidence>
<comment type="caution">
    <text evidence="9">The sequence shown here is derived from an EMBL/GenBank/DDBJ whole genome shotgun (WGS) entry which is preliminary data.</text>
</comment>
<keyword evidence="3" id="KW-0949">S-adenosyl-L-methionine</keyword>
<sequence length="511" mass="56080">MASSNIRPHLVVADENGEIYDHPDLLMVCRRGHEFALPRPDELMPLPDESELFLLPGRRAVGLDPETGEAVGMDELAVAAFAAPAHTLTAHPAYVSEPDAPTLPLFAYGAVGFANGRFYVCAKRVDESNRQVFRGIHRKKVEQTARELMRRYPDNRLMQHLTAKCALTYSCPAARNLCLGRYEAPLPVSRACNARCVGCISQQEAGSRICATPQNRMAFTPTAAEIVEVMRHHARNEVAEPVFSFGQGCEGEPLTEAPLIEEAVRLFRAEGGRGTVNLNSNASLPGAVERIAGAGLTSLRVSLNSAREESYNRYYRPHGYTLADVRESIATARRNGVFVSLNLLYFPGITDTEPELEALLDMIRTCGVSFIQLRNLNIDPEMYLELLQGIVFGPNMGLVNFRKRLRRECPWLGFGYFNPYLGDRADLAERGVPLPGEWQSTPLADLLREAPEAGPDRDTPDADGSGTAEDLSGVEDTEPDDAHEGLPEGHLKAGPHEGVPDDDDQICGCED</sequence>
<dbReference type="CDD" id="cd01335">
    <property type="entry name" value="Radical_SAM"/>
    <property type="match status" value="1"/>
</dbReference>
<keyword evidence="2" id="KW-0004">4Fe-4S</keyword>
<dbReference type="Gene3D" id="3.20.20.70">
    <property type="entry name" value="Aldolase class I"/>
    <property type="match status" value="1"/>
</dbReference>
<evidence type="ECO:0000256" key="7">
    <source>
        <dbReference type="SAM" id="MobiDB-lite"/>
    </source>
</evidence>
<dbReference type="SFLD" id="SFLDG01067">
    <property type="entry name" value="SPASM/twitch_domain_containing"/>
    <property type="match status" value="1"/>
</dbReference>
<dbReference type="EMBL" id="VRYY01000632">
    <property type="protein sequence ID" value="MBG3878561.1"/>
    <property type="molecule type" value="Genomic_DNA"/>
</dbReference>
<dbReference type="InterPro" id="IPR006638">
    <property type="entry name" value="Elp3/MiaA/NifB-like_rSAM"/>
</dbReference>
<evidence type="ECO:0000256" key="3">
    <source>
        <dbReference type="ARBA" id="ARBA00022691"/>
    </source>
</evidence>
<gene>
    <name evidence="9" type="ORF">FVW20_16495</name>
</gene>
<dbReference type="InterPro" id="IPR013785">
    <property type="entry name" value="Aldolase_TIM"/>
</dbReference>
<accession>A0ABS0J7X6</accession>
<feature type="compositionally biased region" description="Basic and acidic residues" evidence="7">
    <location>
        <begin position="450"/>
        <end position="460"/>
    </location>
</feature>
<evidence type="ECO:0000256" key="2">
    <source>
        <dbReference type="ARBA" id="ARBA00022485"/>
    </source>
</evidence>
<feature type="domain" description="Radical SAM core" evidence="8">
    <location>
        <begin position="178"/>
        <end position="408"/>
    </location>
</feature>
<dbReference type="SFLD" id="SFLDG01109">
    <property type="entry name" value="Uncharacterised_Radical_SAM_Su"/>
    <property type="match status" value="1"/>
</dbReference>
<dbReference type="RefSeq" id="WP_196610441.1">
    <property type="nucleotide sequence ID" value="NZ_VRYY01000632.1"/>
</dbReference>
<evidence type="ECO:0000313" key="10">
    <source>
        <dbReference type="Proteomes" id="UP001194469"/>
    </source>
</evidence>
<keyword evidence="4" id="KW-0479">Metal-binding</keyword>
<dbReference type="SMART" id="SM00729">
    <property type="entry name" value="Elp3"/>
    <property type="match status" value="1"/>
</dbReference>
<dbReference type="InterPro" id="IPR034457">
    <property type="entry name" value="Organic_radical-activating"/>
</dbReference>
<keyword evidence="10" id="KW-1185">Reference proteome</keyword>
<evidence type="ECO:0000256" key="5">
    <source>
        <dbReference type="ARBA" id="ARBA00023004"/>
    </source>
</evidence>
<evidence type="ECO:0000256" key="6">
    <source>
        <dbReference type="ARBA" id="ARBA00023014"/>
    </source>
</evidence>
<dbReference type="PROSITE" id="PS51918">
    <property type="entry name" value="RADICAL_SAM"/>
    <property type="match status" value="1"/>
</dbReference>